<evidence type="ECO:0000313" key="2">
    <source>
        <dbReference type="Proteomes" id="UP000829398"/>
    </source>
</evidence>
<gene>
    <name evidence="1" type="ORF">KPL71_022464</name>
</gene>
<organism evidence="1 2">
    <name type="scientific">Citrus sinensis</name>
    <name type="common">Sweet orange</name>
    <name type="synonym">Citrus aurantium var. sinensis</name>
    <dbReference type="NCBI Taxonomy" id="2711"/>
    <lineage>
        <taxon>Eukaryota</taxon>
        <taxon>Viridiplantae</taxon>
        <taxon>Streptophyta</taxon>
        <taxon>Embryophyta</taxon>
        <taxon>Tracheophyta</taxon>
        <taxon>Spermatophyta</taxon>
        <taxon>Magnoliopsida</taxon>
        <taxon>eudicotyledons</taxon>
        <taxon>Gunneridae</taxon>
        <taxon>Pentapetalae</taxon>
        <taxon>rosids</taxon>
        <taxon>malvids</taxon>
        <taxon>Sapindales</taxon>
        <taxon>Rutaceae</taxon>
        <taxon>Aurantioideae</taxon>
        <taxon>Citrus</taxon>
    </lineage>
</organism>
<dbReference type="Proteomes" id="UP000829398">
    <property type="component" value="Chromosome 8"/>
</dbReference>
<dbReference type="EMBL" id="CM039177">
    <property type="protein sequence ID" value="KAH9694560.1"/>
    <property type="molecule type" value="Genomic_DNA"/>
</dbReference>
<accession>A0ACB8IC87</accession>
<sequence>MDLSMAPLLRIIIDIIKSDVSAPACIVSHKFLGWTVEVANELGIFHSVFLAGAGYSFTIDFISLNNLQKCKADEDREFFILPDFPEVSTIESSQLRFDLKLNDATEALSLFCERQFSLCLCSDDVLLNNIDGLGDIGLTYFCRKMVGKPVWMIGPACSSVKKDSNTILPAQMKELALSTWLRTNVAGTQCWEVCIKGTNDRMAANGRVVLQLEDAAGSRCLYRDCKRKPGCNRHA</sequence>
<reference evidence="2" key="1">
    <citation type="journal article" date="2023" name="Hortic. Res.">
        <title>A chromosome-level phased genome enabling allele-level studies in sweet orange: a case study on citrus Huanglongbing tolerance.</title>
        <authorList>
            <person name="Wu B."/>
            <person name="Yu Q."/>
            <person name="Deng Z."/>
            <person name="Duan Y."/>
            <person name="Luo F."/>
            <person name="Gmitter F. Jr."/>
        </authorList>
    </citation>
    <scope>NUCLEOTIDE SEQUENCE [LARGE SCALE GENOMIC DNA]</scope>
    <source>
        <strain evidence="2">cv. Valencia</strain>
    </source>
</reference>
<evidence type="ECO:0000313" key="1">
    <source>
        <dbReference type="EMBL" id="KAH9694560.1"/>
    </source>
</evidence>
<keyword evidence="2" id="KW-1185">Reference proteome</keyword>
<name>A0ACB8IC87_CITSI</name>
<protein>
    <submittedName>
        <fullName evidence="1">UDP-glycosyltransferase 92A1</fullName>
    </submittedName>
</protein>
<comment type="caution">
    <text evidence="1">The sequence shown here is derived from an EMBL/GenBank/DDBJ whole genome shotgun (WGS) entry which is preliminary data.</text>
</comment>
<proteinExistence type="predicted"/>